<protein>
    <submittedName>
        <fullName evidence="1">Ligase-associated DNA damage response endonuclease PdeM</fullName>
        <ecNumber evidence="1">3.1.-.-</ecNumber>
    </submittedName>
</protein>
<dbReference type="EMBL" id="WKJH01000002">
    <property type="protein sequence ID" value="MRX63670.1"/>
    <property type="molecule type" value="Genomic_DNA"/>
</dbReference>
<keyword evidence="1" id="KW-0255">Endonuclease</keyword>
<dbReference type="PIRSF" id="PIRSF000887">
    <property type="entry name" value="Pesterase_MJ0037"/>
    <property type="match status" value="1"/>
</dbReference>
<keyword evidence="2" id="KW-1185">Reference proteome</keyword>
<name>A0A6I2MME2_9FLAO</name>
<dbReference type="AlphaFoldDB" id="A0A6I2MME2"/>
<dbReference type="SUPFAM" id="SSF56300">
    <property type="entry name" value="Metallo-dependent phosphatases"/>
    <property type="match status" value="1"/>
</dbReference>
<dbReference type="InterPro" id="IPR024173">
    <property type="entry name" value="Pesterase_MJ0037-like"/>
</dbReference>
<dbReference type="RefSeq" id="WP_179955035.1">
    <property type="nucleotide sequence ID" value="NZ_WKJH01000002.1"/>
</dbReference>
<accession>A0A6I2MME2</accession>
<dbReference type="GO" id="GO:0016874">
    <property type="term" value="F:ligase activity"/>
    <property type="evidence" value="ECO:0007669"/>
    <property type="project" value="UniProtKB-KW"/>
</dbReference>
<dbReference type="NCBIfam" id="TIGR04123">
    <property type="entry name" value="P_estr_lig_assc"/>
    <property type="match status" value="1"/>
</dbReference>
<comment type="caution">
    <text evidence="1">The sequence shown here is derived from an EMBL/GenBank/DDBJ whole genome shotgun (WGS) entry which is preliminary data.</text>
</comment>
<reference evidence="1 2" key="1">
    <citation type="submission" date="2019-11" db="EMBL/GenBank/DDBJ databases">
        <title>Maribacter lutea sp. nov., a marine bacterium isolated from intertidal sand.</title>
        <authorList>
            <person name="Liu A."/>
        </authorList>
    </citation>
    <scope>NUCLEOTIDE SEQUENCE [LARGE SCALE GENOMIC DNA]</scope>
    <source>
        <strain evidence="1 2">RZ05</strain>
    </source>
</reference>
<dbReference type="PANTHER" id="PTHR39323">
    <property type="entry name" value="BLR1149 PROTEIN"/>
    <property type="match status" value="1"/>
</dbReference>
<dbReference type="Gene3D" id="3.60.21.10">
    <property type="match status" value="1"/>
</dbReference>
<dbReference type="PANTHER" id="PTHR39323:SF1">
    <property type="entry name" value="BLR1149 PROTEIN"/>
    <property type="match status" value="1"/>
</dbReference>
<keyword evidence="1" id="KW-0378">Hydrolase</keyword>
<evidence type="ECO:0000313" key="2">
    <source>
        <dbReference type="Proteomes" id="UP000443153"/>
    </source>
</evidence>
<dbReference type="EC" id="3.1.-.-" evidence="1"/>
<dbReference type="InterPro" id="IPR029052">
    <property type="entry name" value="Metallo-depent_PP-like"/>
</dbReference>
<sequence length="210" mass="24120">MTQEIEICEQRFTLHPSGSLFWGEKSILMISDVHLGKISHFRKFGAAVPQQAINANFNMMDAVSAYFNPERIIFLGDLFHSHLNYEWRHFEDWTSRTTAKITLINGNHDVISDSKYEGLGIEVFDEHIIDDFLLTHHPEMREGFFNFCGHIHPSVKISGIGKQTLRLPCFFKKLDQMILPAFGEFTGTYTLKPKKKDEIFALADGVVIKI</sequence>
<proteinExistence type="predicted"/>
<keyword evidence="1" id="KW-0540">Nuclease</keyword>
<dbReference type="GO" id="GO:0016787">
    <property type="term" value="F:hydrolase activity"/>
    <property type="evidence" value="ECO:0007669"/>
    <property type="project" value="UniProtKB-KW"/>
</dbReference>
<organism evidence="1 2">
    <name type="scientific">Maribacter luteus</name>
    <dbReference type="NCBI Taxonomy" id="2594478"/>
    <lineage>
        <taxon>Bacteria</taxon>
        <taxon>Pseudomonadati</taxon>
        <taxon>Bacteroidota</taxon>
        <taxon>Flavobacteriia</taxon>
        <taxon>Flavobacteriales</taxon>
        <taxon>Flavobacteriaceae</taxon>
        <taxon>Maribacter</taxon>
    </lineage>
</organism>
<dbReference type="Proteomes" id="UP000443153">
    <property type="component" value="Unassembled WGS sequence"/>
</dbReference>
<dbReference type="InterPro" id="IPR026336">
    <property type="entry name" value="PdeM-like"/>
</dbReference>
<gene>
    <name evidence="1" type="primary">pdeM</name>
    <name evidence="1" type="ORF">GJ691_05765</name>
</gene>
<dbReference type="GO" id="GO:0004519">
    <property type="term" value="F:endonuclease activity"/>
    <property type="evidence" value="ECO:0007669"/>
    <property type="project" value="UniProtKB-KW"/>
</dbReference>
<evidence type="ECO:0000313" key="1">
    <source>
        <dbReference type="EMBL" id="MRX63670.1"/>
    </source>
</evidence>
<keyword evidence="1" id="KW-0436">Ligase</keyword>